<dbReference type="InterPro" id="IPR013449">
    <property type="entry name" value="Rhamnulokinase"/>
</dbReference>
<evidence type="ECO:0000256" key="1">
    <source>
        <dbReference type="ARBA" id="ARBA00009156"/>
    </source>
</evidence>
<dbReference type="Proteomes" id="UP000608530">
    <property type="component" value="Unassembled WGS sequence"/>
</dbReference>
<dbReference type="AlphaFoldDB" id="A0A934UT83"/>
<dbReference type="Gene3D" id="3.30.420.40">
    <property type="match status" value="2"/>
</dbReference>
<keyword evidence="6" id="KW-1015">Disulfide bond</keyword>
<evidence type="ECO:0000313" key="12">
    <source>
        <dbReference type="Proteomes" id="UP000608530"/>
    </source>
</evidence>
<feature type="compositionally biased region" description="Gly residues" evidence="8">
    <location>
        <begin position="1"/>
        <end position="12"/>
    </location>
</feature>
<dbReference type="GO" id="GO:0019301">
    <property type="term" value="P:rhamnose catabolic process"/>
    <property type="evidence" value="ECO:0007669"/>
    <property type="project" value="InterPro"/>
</dbReference>
<proteinExistence type="inferred from homology"/>
<name>A0A934UT83_9MICO</name>
<evidence type="ECO:0000256" key="2">
    <source>
        <dbReference type="ARBA" id="ARBA00022679"/>
    </source>
</evidence>
<dbReference type="Pfam" id="PF00370">
    <property type="entry name" value="FGGY_N"/>
    <property type="match status" value="1"/>
</dbReference>
<evidence type="ECO:0000259" key="9">
    <source>
        <dbReference type="Pfam" id="PF00370"/>
    </source>
</evidence>
<sequence length="519" mass="54665">MSAGGPLGGGSGVAPEPAGGSGARRASGSVAVAAVDLGATSGRVVLGRVGPDELRIEQLARFPNRPLRLPSGLHTDLGALWRGTAEGLAAALRIEPDLAGIGVDSWAVDYGLLRGDRVLGLPFHYRDERTARGVEAVHAVAPFAELYGRNGLQFLPFNTLYQFAAELGDGVLDAAETALLIPDLFSWMLSGELRAERTNASTTGLLDVRTQQWDRDLADRIGIPTRLLPELIDAGRRIGSLRPELLAEWGAVDAQRPDGGGAASGAAALRSDRRPVDVIAVGSHDTASAVLATPMEGPAAYISCGTWALVGVELEHPVVTEAAREANFTNEAGVDGTTRLLRNVMGLWLLSETVRGWEAEDGASISLPELLAAAAEASERAPIFDADDPRFLPPGDMPTRIAAWYEEHGLRGPRTRAGIARAIVESLAAAFAQAAHRAAELGGTRIEAIHLVGGGSLNELLCRLTADRAGLPVIAGPVEATAIGNVLVQARALGAVDADRWALRHLVARHETVRRYDPR</sequence>
<organism evidence="11 12">
    <name type="scientific">Leucobacter chromiisoli</name>
    <dbReference type="NCBI Taxonomy" id="2796471"/>
    <lineage>
        <taxon>Bacteria</taxon>
        <taxon>Bacillati</taxon>
        <taxon>Actinomycetota</taxon>
        <taxon>Actinomycetes</taxon>
        <taxon>Micrococcales</taxon>
        <taxon>Microbacteriaceae</taxon>
        <taxon>Leucobacter</taxon>
    </lineage>
</organism>
<dbReference type="CDD" id="cd07771">
    <property type="entry name" value="ASKHA_NBD_FGGY_RhaB-like"/>
    <property type="match status" value="1"/>
</dbReference>
<reference evidence="11" key="1">
    <citation type="submission" date="2020-12" db="EMBL/GenBank/DDBJ databases">
        <title>Leucobacter sp. CAS1, isolated from Chromium sludge.</title>
        <authorList>
            <person name="Xu Z."/>
        </authorList>
    </citation>
    <scope>NUCLEOTIDE SEQUENCE</scope>
    <source>
        <strain evidence="11">CSA1</strain>
    </source>
</reference>
<dbReference type="SUPFAM" id="SSF53067">
    <property type="entry name" value="Actin-like ATPase domain"/>
    <property type="match status" value="2"/>
</dbReference>
<comment type="caution">
    <text evidence="11">The sequence shown here is derived from an EMBL/GenBank/DDBJ whole genome shotgun (WGS) entry which is preliminary data.</text>
</comment>
<dbReference type="GO" id="GO:0005524">
    <property type="term" value="F:ATP binding"/>
    <property type="evidence" value="ECO:0007669"/>
    <property type="project" value="UniProtKB-KW"/>
</dbReference>
<dbReference type="GO" id="GO:0008993">
    <property type="term" value="F:rhamnulokinase activity"/>
    <property type="evidence" value="ECO:0007669"/>
    <property type="project" value="InterPro"/>
</dbReference>
<keyword evidence="5" id="KW-0067">ATP-binding</keyword>
<accession>A0A934UT83</accession>
<keyword evidence="2" id="KW-0808">Transferase</keyword>
<keyword evidence="4" id="KW-0418">Kinase</keyword>
<dbReference type="InterPro" id="IPR018484">
    <property type="entry name" value="FGGY_N"/>
</dbReference>
<keyword evidence="12" id="KW-1185">Reference proteome</keyword>
<evidence type="ECO:0000256" key="8">
    <source>
        <dbReference type="SAM" id="MobiDB-lite"/>
    </source>
</evidence>
<comment type="similarity">
    <text evidence="1">Belongs to the FGGY kinase family.</text>
</comment>
<feature type="domain" description="Carbohydrate kinase FGGY N-terminal" evidence="9">
    <location>
        <begin position="34"/>
        <end position="252"/>
    </location>
</feature>
<dbReference type="Pfam" id="PF02782">
    <property type="entry name" value="FGGY_C"/>
    <property type="match status" value="1"/>
</dbReference>
<dbReference type="RefSeq" id="WP_200112567.1">
    <property type="nucleotide sequence ID" value="NZ_JAEHOH010000001.1"/>
</dbReference>
<feature type="region of interest" description="Disordered" evidence="8">
    <location>
        <begin position="1"/>
        <end position="24"/>
    </location>
</feature>
<evidence type="ECO:0000256" key="6">
    <source>
        <dbReference type="ARBA" id="ARBA00023157"/>
    </source>
</evidence>
<dbReference type="GO" id="GO:0004370">
    <property type="term" value="F:glycerol kinase activity"/>
    <property type="evidence" value="ECO:0007669"/>
    <property type="project" value="TreeGrafter"/>
</dbReference>
<evidence type="ECO:0000256" key="3">
    <source>
        <dbReference type="ARBA" id="ARBA00022741"/>
    </source>
</evidence>
<dbReference type="InterPro" id="IPR018485">
    <property type="entry name" value="FGGY_C"/>
</dbReference>
<evidence type="ECO:0000256" key="4">
    <source>
        <dbReference type="ARBA" id="ARBA00022777"/>
    </source>
</evidence>
<evidence type="ECO:0000256" key="7">
    <source>
        <dbReference type="ARBA" id="ARBA00023308"/>
    </source>
</evidence>
<evidence type="ECO:0000256" key="5">
    <source>
        <dbReference type="ARBA" id="ARBA00022840"/>
    </source>
</evidence>
<protein>
    <submittedName>
        <fullName evidence="11">Rhamnulokinase</fullName>
    </submittedName>
</protein>
<evidence type="ECO:0000313" key="11">
    <source>
        <dbReference type="EMBL" id="MBK0417455.1"/>
    </source>
</evidence>
<evidence type="ECO:0000259" key="10">
    <source>
        <dbReference type="Pfam" id="PF02782"/>
    </source>
</evidence>
<dbReference type="PANTHER" id="PTHR10196">
    <property type="entry name" value="SUGAR KINASE"/>
    <property type="match status" value="1"/>
</dbReference>
<dbReference type="GO" id="GO:0006071">
    <property type="term" value="P:glycerol metabolic process"/>
    <property type="evidence" value="ECO:0007669"/>
    <property type="project" value="TreeGrafter"/>
</dbReference>
<dbReference type="PANTHER" id="PTHR10196:SF93">
    <property type="entry name" value="L-RHAMNULOKINASE"/>
    <property type="match status" value="1"/>
</dbReference>
<gene>
    <name evidence="11" type="ORF">JD276_00180</name>
</gene>
<dbReference type="InterPro" id="IPR043129">
    <property type="entry name" value="ATPase_NBD"/>
</dbReference>
<feature type="domain" description="Carbohydrate kinase FGGY C-terminal" evidence="10">
    <location>
        <begin position="300"/>
        <end position="492"/>
    </location>
</feature>
<dbReference type="GO" id="GO:0005829">
    <property type="term" value="C:cytosol"/>
    <property type="evidence" value="ECO:0007669"/>
    <property type="project" value="TreeGrafter"/>
</dbReference>
<dbReference type="EMBL" id="JAEHOH010000001">
    <property type="protein sequence ID" value="MBK0417455.1"/>
    <property type="molecule type" value="Genomic_DNA"/>
</dbReference>
<keyword evidence="3" id="KW-0547">Nucleotide-binding</keyword>
<keyword evidence="7" id="KW-0684">Rhamnose metabolism</keyword>